<dbReference type="AlphaFoldDB" id="A0A845GHM3"/>
<dbReference type="SUPFAM" id="SSF56059">
    <property type="entry name" value="Glutathione synthetase ATP-binding domain-like"/>
    <property type="match status" value="1"/>
</dbReference>
<gene>
    <name evidence="2" type="ORF">GTP90_00100</name>
</gene>
<name>A0A845GHM3_9BURK</name>
<proteinExistence type="predicted"/>
<feature type="region of interest" description="Disordered" evidence="1">
    <location>
        <begin position="435"/>
        <end position="454"/>
    </location>
</feature>
<evidence type="ECO:0000313" key="2">
    <source>
        <dbReference type="EMBL" id="MYM92257.1"/>
    </source>
</evidence>
<dbReference type="EMBL" id="WWCX01000001">
    <property type="protein sequence ID" value="MYM92257.1"/>
    <property type="molecule type" value="Genomic_DNA"/>
</dbReference>
<reference evidence="2" key="1">
    <citation type="submission" date="2019-12" db="EMBL/GenBank/DDBJ databases">
        <title>Novel species isolated from a subtropical stream in China.</title>
        <authorList>
            <person name="Lu H."/>
        </authorList>
    </citation>
    <scope>NUCLEOTIDE SEQUENCE [LARGE SCALE GENOMIC DNA]</scope>
    <source>
        <strain evidence="2">FT81W</strain>
    </source>
</reference>
<protein>
    <submittedName>
        <fullName evidence="2">Uncharacterized protein</fullName>
    </submittedName>
</protein>
<dbReference type="Proteomes" id="UP000447355">
    <property type="component" value="Unassembled WGS sequence"/>
</dbReference>
<evidence type="ECO:0000313" key="3">
    <source>
        <dbReference type="Proteomes" id="UP000447355"/>
    </source>
</evidence>
<organism evidence="2 3">
    <name type="scientific">Duganella vulcania</name>
    <dbReference type="NCBI Taxonomy" id="2692166"/>
    <lineage>
        <taxon>Bacteria</taxon>
        <taxon>Pseudomonadati</taxon>
        <taxon>Pseudomonadota</taxon>
        <taxon>Betaproteobacteria</taxon>
        <taxon>Burkholderiales</taxon>
        <taxon>Oxalobacteraceae</taxon>
        <taxon>Telluria group</taxon>
        <taxon>Duganella</taxon>
    </lineage>
</organism>
<comment type="caution">
    <text evidence="2">The sequence shown here is derived from an EMBL/GenBank/DDBJ whole genome shotgun (WGS) entry which is preliminary data.</text>
</comment>
<evidence type="ECO:0000256" key="1">
    <source>
        <dbReference type="SAM" id="MobiDB-lite"/>
    </source>
</evidence>
<accession>A0A845GHM3</accession>
<sequence length="454" mass="49922">MPINTGPLLPAEVLNSGCFCSSLDKDVLRQAFSDDFDSPALYDLVESRCPFLFSSRPIFVSESQSERIAGVIDAIESVIALPSYRAKVLADAPEIAQYGADGAKGVFFGYDFHLRGETLALIEINTNAGGAMLNAAMAKAHRSCCLSAPALAAAIASGAILEDSIFKMFEKEWASSMHQRPLRTVAIVDEAPEQQYLYPEFILFQRLFEKFGVRAVIASPSDLTFSAGVLRYDDLAIDLVYNRLTDFMLTSPVCSSLRSAYLESAVVLTPHPQAHALYANKRNLVLLSDDRQLESLGVPSAVRRVLLENIPHTELVDIANADRLWANRRKLFFKPLAGYGGKAAYRGEKVTKRVWEDILAGDYIAQALVPPGERVNGTKENPEQLKFDLRCYVYERHVQWTAARVYQGQTTNFRTPGGGFAPVYRLDDANTSEMMQSISSDSNPPAGCCTGSCS</sequence>